<dbReference type="AlphaFoldDB" id="A0A1H0I3M4"/>
<protein>
    <submittedName>
        <fullName evidence="3">Septum formation</fullName>
    </submittedName>
</protein>
<feature type="chain" id="PRO_5038945609" evidence="1">
    <location>
        <begin position="29"/>
        <end position="282"/>
    </location>
</feature>
<keyword evidence="4" id="KW-1185">Reference proteome</keyword>
<name>A0A1H0I3M4_9ACTN</name>
<proteinExistence type="predicted"/>
<evidence type="ECO:0000256" key="1">
    <source>
        <dbReference type="SAM" id="SignalP"/>
    </source>
</evidence>
<feature type="signal peptide" evidence="1">
    <location>
        <begin position="1"/>
        <end position="28"/>
    </location>
</feature>
<accession>A0A1H0I3M4</accession>
<dbReference type="RefSeq" id="WP_091026434.1">
    <property type="nucleotide sequence ID" value="NZ_BKAE01000009.1"/>
</dbReference>
<gene>
    <name evidence="3" type="ORF">SAMN05192576_3663</name>
</gene>
<dbReference type="OrthoDB" id="3381205at2"/>
<organism evidence="3 4">
    <name type="scientific">Nocardioides szechwanensis</name>
    <dbReference type="NCBI Taxonomy" id="1005944"/>
    <lineage>
        <taxon>Bacteria</taxon>
        <taxon>Bacillati</taxon>
        <taxon>Actinomycetota</taxon>
        <taxon>Actinomycetes</taxon>
        <taxon>Propionibacteriales</taxon>
        <taxon>Nocardioidaceae</taxon>
        <taxon>Nocardioides</taxon>
    </lineage>
</organism>
<reference evidence="3 4" key="1">
    <citation type="submission" date="2016-10" db="EMBL/GenBank/DDBJ databases">
        <authorList>
            <person name="de Groot N.N."/>
        </authorList>
    </citation>
    <scope>NUCLEOTIDE SEQUENCE [LARGE SCALE GENOMIC DNA]</scope>
    <source>
        <strain evidence="3 4">CGMCC 1.11147</strain>
    </source>
</reference>
<dbReference type="Proteomes" id="UP000199004">
    <property type="component" value="Unassembled WGS sequence"/>
</dbReference>
<evidence type="ECO:0000313" key="4">
    <source>
        <dbReference type="Proteomes" id="UP000199004"/>
    </source>
</evidence>
<dbReference type="STRING" id="1005944.SAMN05192576_3663"/>
<sequence>MSAPVRTPRRARTRALLAVVLLPAVLLAAGCTADEREPESPAASSAPKPTATAVPLPADGACYRLSFNDVLAPSTQAEEVRCSAEHTSMTFAVGTLDRVVDGHLLAVDSDRVLDRLAERCPDRLADLVGGTREEARLSMLRPVWFTPTLAQADAGADWFRCDVIAVAGQERLAPLPRRLAGVLDSDEGRRRWGMCGTDEPDSADFERVLCSAPHSWRAIAVVAFEAGDYPGEDVVRDRGQTPCEDAGREVADDALNFQWGYEWPTREQWASGQTYGRCWAPD</sequence>
<evidence type="ECO:0000313" key="3">
    <source>
        <dbReference type="EMBL" id="SDO25740.1"/>
    </source>
</evidence>
<dbReference type="Pfam" id="PF13845">
    <property type="entry name" value="Septum_form"/>
    <property type="match status" value="1"/>
</dbReference>
<keyword evidence="1" id="KW-0732">Signal</keyword>
<dbReference type="InterPro" id="IPR026004">
    <property type="entry name" value="Septum_form"/>
</dbReference>
<evidence type="ECO:0000259" key="2">
    <source>
        <dbReference type="Pfam" id="PF13845"/>
    </source>
</evidence>
<feature type="domain" description="Septum formation-related" evidence="2">
    <location>
        <begin position="60"/>
        <end position="278"/>
    </location>
</feature>
<dbReference type="PROSITE" id="PS51257">
    <property type="entry name" value="PROKAR_LIPOPROTEIN"/>
    <property type="match status" value="1"/>
</dbReference>
<dbReference type="EMBL" id="FNIC01000007">
    <property type="protein sequence ID" value="SDO25740.1"/>
    <property type="molecule type" value="Genomic_DNA"/>
</dbReference>